<dbReference type="Pfam" id="PF12740">
    <property type="entry name" value="PETase"/>
    <property type="match status" value="1"/>
</dbReference>
<dbReference type="GO" id="GO:0016787">
    <property type="term" value="F:hydrolase activity"/>
    <property type="evidence" value="ECO:0007669"/>
    <property type="project" value="UniProtKB-KW"/>
</dbReference>
<keyword evidence="1 5" id="KW-0378">Hydrolase</keyword>
<evidence type="ECO:0000313" key="5">
    <source>
        <dbReference type="EMBL" id="MCX2983376.1"/>
    </source>
</evidence>
<dbReference type="RefSeq" id="WP_279247411.1">
    <property type="nucleotide sequence ID" value="NZ_SHNN01000007.1"/>
</dbReference>
<reference evidence="5" key="1">
    <citation type="submission" date="2019-02" db="EMBL/GenBank/DDBJ databases">
        <authorList>
            <person name="Li S.-H."/>
        </authorList>
    </citation>
    <scope>NUCLEOTIDE SEQUENCE</scope>
    <source>
        <strain evidence="5">IMCC14734</strain>
    </source>
</reference>
<comment type="caution">
    <text evidence="5">The sequence shown here is derived from an EMBL/GenBank/DDBJ whole genome shotgun (WGS) entry which is preliminary data.</text>
</comment>
<dbReference type="PANTHER" id="PTHR10272">
    <property type="entry name" value="PLATELET-ACTIVATING FACTOR ACETYLHYDROLASE"/>
    <property type="match status" value="1"/>
</dbReference>
<dbReference type="Gene3D" id="3.40.50.1820">
    <property type="entry name" value="alpha/beta hydrolase"/>
    <property type="match status" value="1"/>
</dbReference>
<keyword evidence="3" id="KW-0443">Lipid metabolism</keyword>
<evidence type="ECO:0000256" key="3">
    <source>
        <dbReference type="ARBA" id="ARBA00023098"/>
    </source>
</evidence>
<dbReference type="Proteomes" id="UP001143362">
    <property type="component" value="Unassembled WGS sequence"/>
</dbReference>
<dbReference type="EMBL" id="SHNN01000007">
    <property type="protein sequence ID" value="MCX2983376.1"/>
    <property type="molecule type" value="Genomic_DNA"/>
</dbReference>
<organism evidence="5 6">
    <name type="scientific">Candidatus Litorirhabdus singularis</name>
    <dbReference type="NCBI Taxonomy" id="2518993"/>
    <lineage>
        <taxon>Bacteria</taxon>
        <taxon>Pseudomonadati</taxon>
        <taxon>Pseudomonadota</taxon>
        <taxon>Gammaproteobacteria</taxon>
        <taxon>Cellvibrionales</taxon>
        <taxon>Halieaceae</taxon>
        <taxon>Candidatus Litorirhabdus</taxon>
    </lineage>
</organism>
<evidence type="ECO:0000259" key="4">
    <source>
        <dbReference type="Pfam" id="PF12740"/>
    </source>
</evidence>
<evidence type="ECO:0000313" key="6">
    <source>
        <dbReference type="Proteomes" id="UP001143362"/>
    </source>
</evidence>
<keyword evidence="2" id="KW-0442">Lipid degradation</keyword>
<feature type="domain" description="PET hydrolase/cutinase-like" evidence="4">
    <location>
        <begin position="111"/>
        <end position="299"/>
    </location>
</feature>
<proteinExistence type="predicted"/>
<dbReference type="InterPro" id="IPR041127">
    <property type="entry name" value="PET_hydrolase/cutinase-like"/>
</dbReference>
<accession>A0ABT3TM92</accession>
<gene>
    <name evidence="5" type="ORF">EYC98_21150</name>
</gene>
<dbReference type="InterPro" id="IPR029058">
    <property type="entry name" value="AB_hydrolase_fold"/>
</dbReference>
<protein>
    <submittedName>
        <fullName evidence="5">Alpha/beta fold hydrolase</fullName>
    </submittedName>
</protein>
<sequence>MRSLIYRHTPSESSTNVNSVTLLIAAALTLCLGACSDNNNSVPVADPAATGIYAVGHTTMSFIDELRGNRVLPAEIWYPADAADTEGAMATIYPLQGNAGIESPMAFEGIPIDASTTRGLLVFSHGFGGTKDQSTPLMEHLASHGFVVVAPEHTGNTSSDNSDSGAVAAANRVPDISFIIDSMLELNDPDMGMFSGSINPERIGVLGHSGGGFTSMGVAAGYEDTPADPRVKAIMPISGVILDAYSAEDMAGVEIPVLLLGGTLDTSVPIENNDFAFMSLVNSPQVIQIDIIGATHTHFANICGIGNWLIDNGLTMDIWPIIGAAALIGPYMETCSEDAFPIEKAVRLQNLYAAAFFRLHLFQERGYEAYLDENAAAAEPDVIYNAKIKIALKQR</sequence>
<evidence type="ECO:0000256" key="1">
    <source>
        <dbReference type="ARBA" id="ARBA00022801"/>
    </source>
</evidence>
<name>A0ABT3TM92_9GAMM</name>
<evidence type="ECO:0000256" key="2">
    <source>
        <dbReference type="ARBA" id="ARBA00022963"/>
    </source>
</evidence>
<keyword evidence="6" id="KW-1185">Reference proteome</keyword>
<dbReference type="PANTHER" id="PTHR10272:SF0">
    <property type="entry name" value="PLATELET-ACTIVATING FACTOR ACETYLHYDROLASE"/>
    <property type="match status" value="1"/>
</dbReference>
<dbReference type="SUPFAM" id="SSF53474">
    <property type="entry name" value="alpha/beta-Hydrolases"/>
    <property type="match status" value="1"/>
</dbReference>